<feature type="region of interest" description="Disordered" evidence="1">
    <location>
        <begin position="47"/>
        <end position="70"/>
    </location>
</feature>
<protein>
    <submittedName>
        <fullName evidence="2">Uncharacterized protein</fullName>
    </submittedName>
</protein>
<feature type="region of interest" description="Disordered" evidence="1">
    <location>
        <begin position="1"/>
        <end position="31"/>
    </location>
</feature>
<organism evidence="2 3">
    <name type="scientific">Eumeta variegata</name>
    <name type="common">Bagworm moth</name>
    <name type="synonym">Eumeta japonica</name>
    <dbReference type="NCBI Taxonomy" id="151549"/>
    <lineage>
        <taxon>Eukaryota</taxon>
        <taxon>Metazoa</taxon>
        <taxon>Ecdysozoa</taxon>
        <taxon>Arthropoda</taxon>
        <taxon>Hexapoda</taxon>
        <taxon>Insecta</taxon>
        <taxon>Pterygota</taxon>
        <taxon>Neoptera</taxon>
        <taxon>Endopterygota</taxon>
        <taxon>Lepidoptera</taxon>
        <taxon>Glossata</taxon>
        <taxon>Ditrysia</taxon>
        <taxon>Tineoidea</taxon>
        <taxon>Psychidae</taxon>
        <taxon>Oiketicinae</taxon>
        <taxon>Eumeta</taxon>
    </lineage>
</organism>
<gene>
    <name evidence="2" type="ORF">EVAR_36115_1</name>
</gene>
<dbReference type="EMBL" id="BGZK01000717">
    <property type="protein sequence ID" value="GBP57463.1"/>
    <property type="molecule type" value="Genomic_DNA"/>
</dbReference>
<reference evidence="2 3" key="1">
    <citation type="journal article" date="2019" name="Commun. Biol.">
        <title>The bagworm genome reveals a unique fibroin gene that provides high tensile strength.</title>
        <authorList>
            <person name="Kono N."/>
            <person name="Nakamura H."/>
            <person name="Ohtoshi R."/>
            <person name="Tomita M."/>
            <person name="Numata K."/>
            <person name="Arakawa K."/>
        </authorList>
    </citation>
    <scope>NUCLEOTIDE SEQUENCE [LARGE SCALE GENOMIC DNA]</scope>
</reference>
<dbReference type="AlphaFoldDB" id="A0A4C1X2T0"/>
<keyword evidence="3" id="KW-1185">Reference proteome</keyword>
<evidence type="ECO:0000313" key="2">
    <source>
        <dbReference type="EMBL" id="GBP57463.1"/>
    </source>
</evidence>
<name>A0A4C1X2T0_EUMVA</name>
<evidence type="ECO:0000313" key="3">
    <source>
        <dbReference type="Proteomes" id="UP000299102"/>
    </source>
</evidence>
<proteinExistence type="predicted"/>
<accession>A0A4C1X2T0</accession>
<dbReference type="Proteomes" id="UP000299102">
    <property type="component" value="Unassembled WGS sequence"/>
</dbReference>
<comment type="caution">
    <text evidence="2">The sequence shown here is derived from an EMBL/GenBank/DDBJ whole genome shotgun (WGS) entry which is preliminary data.</text>
</comment>
<evidence type="ECO:0000256" key="1">
    <source>
        <dbReference type="SAM" id="MobiDB-lite"/>
    </source>
</evidence>
<sequence>MVEEPNRVPVGSIVLDPPADRPESPFTPPSKRLRVPHVMMKLQTDMNRWRSFDRQSASPPAPRRPLRWEG</sequence>